<dbReference type="Proteomes" id="UP000501747">
    <property type="component" value="Chromosome"/>
</dbReference>
<evidence type="ECO:0000256" key="7">
    <source>
        <dbReference type="ARBA" id="ARBA00033367"/>
    </source>
</evidence>
<evidence type="ECO:0000256" key="1">
    <source>
        <dbReference type="ARBA" id="ARBA00004914"/>
    </source>
</evidence>
<evidence type="ECO:0000256" key="5">
    <source>
        <dbReference type="ARBA" id="ARBA00022801"/>
    </source>
</evidence>
<evidence type="ECO:0000259" key="11">
    <source>
        <dbReference type="Pfam" id="PF08244"/>
    </source>
</evidence>
<sequence>MDLLKKANDYIASKKHEVKTDYRHHFHLMPPVGWLNDPNGFVYYKGEYHLFYQFHPYDSTWGPMHWGHAKSKDLIHWEELPVALAPTEEYERDGCFSGSAIVVGEELFLMYTGHVDSLGVKKETQCLAVSDDGIHFYKKTFNPVISEKELGNHGDIAEFRDPKIFKKEDSYFCVVATKTEDNRGKILMFQSKNLIDWQFYSVVLEGKEGQGVMWECPDLFHLDGKDCLIMSPIEMKSVGIQYKNTSSTVAFIGKMDWKTGKLSVDNFHEIDGGLDFYAPQTCVNNRGERIMIAWMQMWHRNIPTHDLGHLWSGAMSFGRRLRIEDNCLLQEMIPALYDYLELEKEVSNVVIEEFIPYELENVIKKNTYINLRIDLSETKVMTLHLSNKQSEKIELVLDVASGVFSVNREHTGFFIKGIEEEILLERSMYIPLNKENVQIEILRDTSSVEVFIDKKYALTVTFYEKNSYENWEMNAVGKIEVRALEFYQIK</sequence>
<dbReference type="UniPathway" id="UPA00238"/>
<evidence type="ECO:0000256" key="6">
    <source>
        <dbReference type="ARBA" id="ARBA00023295"/>
    </source>
</evidence>
<dbReference type="InterPro" id="IPR013148">
    <property type="entry name" value="Glyco_hydro_32_N"/>
</dbReference>
<dbReference type="KEGG" id="vhy:G7082_03010"/>
<keyword evidence="9" id="KW-0963">Cytoplasm</keyword>
<accession>A0A6G8ARF7</accession>
<dbReference type="CDD" id="cd08996">
    <property type="entry name" value="GH32_FFase"/>
    <property type="match status" value="1"/>
</dbReference>
<evidence type="ECO:0000259" key="10">
    <source>
        <dbReference type="Pfam" id="PF00251"/>
    </source>
</evidence>
<dbReference type="GO" id="GO:0005985">
    <property type="term" value="P:sucrose metabolic process"/>
    <property type="evidence" value="ECO:0007669"/>
    <property type="project" value="UniProtKB-UniPathway"/>
</dbReference>
<comment type="catalytic activity">
    <reaction evidence="8">
        <text>Hydrolysis of terminal non-reducing beta-D-fructofuranoside residues in beta-D-fructofuranosides.</text>
        <dbReference type="EC" id="3.2.1.26"/>
    </reaction>
</comment>
<evidence type="ECO:0000313" key="13">
    <source>
        <dbReference type="Proteomes" id="UP000501747"/>
    </source>
</evidence>
<evidence type="ECO:0000256" key="2">
    <source>
        <dbReference type="ARBA" id="ARBA00009902"/>
    </source>
</evidence>
<dbReference type="GO" id="GO:0005737">
    <property type="term" value="C:cytoplasm"/>
    <property type="evidence" value="ECO:0007669"/>
    <property type="project" value="UniProtKB-SubCell"/>
</dbReference>
<dbReference type="RefSeq" id="WP_166033749.1">
    <property type="nucleotide sequence ID" value="NZ_CP049887.1"/>
</dbReference>
<name>A0A6G8ARF7_9ENTE</name>
<keyword evidence="5 8" id="KW-0378">Hydrolase</keyword>
<dbReference type="NCBIfam" id="TIGR01322">
    <property type="entry name" value="scrB_fam"/>
    <property type="match status" value="1"/>
</dbReference>
<dbReference type="InterPro" id="IPR051214">
    <property type="entry name" value="GH32_Enzymes"/>
</dbReference>
<comment type="similarity">
    <text evidence="2 8">Belongs to the glycosyl hydrolase 32 family.</text>
</comment>
<dbReference type="Gene3D" id="2.115.10.20">
    <property type="entry name" value="Glycosyl hydrolase domain, family 43"/>
    <property type="match status" value="1"/>
</dbReference>
<dbReference type="PANTHER" id="PTHR43101:SF1">
    <property type="entry name" value="BETA-FRUCTOSIDASE"/>
    <property type="match status" value="1"/>
</dbReference>
<dbReference type="Gene3D" id="2.60.120.560">
    <property type="entry name" value="Exo-inulinase, domain 1"/>
    <property type="match status" value="1"/>
</dbReference>
<proteinExistence type="inferred from homology"/>
<dbReference type="EMBL" id="CP049887">
    <property type="protein sequence ID" value="QIL47577.1"/>
    <property type="molecule type" value="Genomic_DNA"/>
</dbReference>
<feature type="domain" description="Glycosyl hydrolase family 32 N-terminal" evidence="10">
    <location>
        <begin position="27"/>
        <end position="330"/>
    </location>
</feature>
<reference evidence="12 13" key="1">
    <citation type="submission" date="2020-03" db="EMBL/GenBank/DDBJ databases">
        <title>Vagococcus sp. nov., isolated from beetles.</title>
        <authorList>
            <person name="Hyun D.-W."/>
            <person name="Bae J.-W."/>
        </authorList>
    </citation>
    <scope>NUCLEOTIDE SEQUENCE [LARGE SCALE GENOMIC DNA]</scope>
    <source>
        <strain evidence="12 13">HDW17B</strain>
    </source>
</reference>
<dbReference type="SUPFAM" id="SSF75005">
    <property type="entry name" value="Arabinanase/levansucrase/invertase"/>
    <property type="match status" value="1"/>
</dbReference>
<dbReference type="InterPro" id="IPR013320">
    <property type="entry name" value="ConA-like_dom_sf"/>
</dbReference>
<dbReference type="GO" id="GO:0004564">
    <property type="term" value="F:beta-fructofuranosidase activity"/>
    <property type="evidence" value="ECO:0007669"/>
    <property type="project" value="UniProtKB-EC"/>
</dbReference>
<dbReference type="AlphaFoldDB" id="A0A6G8ARF7"/>
<dbReference type="InterPro" id="IPR006232">
    <property type="entry name" value="Suc6P_hydrolase"/>
</dbReference>
<keyword evidence="6 8" id="KW-0326">Glycosidase</keyword>
<keyword evidence="9" id="KW-0119">Carbohydrate metabolism</keyword>
<feature type="domain" description="Glycosyl hydrolase family 32 C-terminal" evidence="11">
    <location>
        <begin position="364"/>
        <end position="482"/>
    </location>
</feature>
<keyword evidence="13" id="KW-1185">Reference proteome</keyword>
<dbReference type="InterPro" id="IPR001362">
    <property type="entry name" value="Glyco_hydro_32"/>
</dbReference>
<evidence type="ECO:0000313" key="12">
    <source>
        <dbReference type="EMBL" id="QIL47577.1"/>
    </source>
</evidence>
<dbReference type="InterPro" id="IPR013189">
    <property type="entry name" value="Glyco_hydro_32_C"/>
</dbReference>
<dbReference type="SUPFAM" id="SSF49899">
    <property type="entry name" value="Concanavalin A-like lectins/glucanases"/>
    <property type="match status" value="1"/>
</dbReference>
<dbReference type="PROSITE" id="PS00609">
    <property type="entry name" value="GLYCOSYL_HYDROL_F32"/>
    <property type="match status" value="1"/>
</dbReference>
<dbReference type="Pfam" id="PF00251">
    <property type="entry name" value="Glyco_hydro_32N"/>
    <property type="match status" value="1"/>
</dbReference>
<organism evidence="12 13">
    <name type="scientific">Vagococcus hydrophili</name>
    <dbReference type="NCBI Taxonomy" id="2714947"/>
    <lineage>
        <taxon>Bacteria</taxon>
        <taxon>Bacillati</taxon>
        <taxon>Bacillota</taxon>
        <taxon>Bacilli</taxon>
        <taxon>Lactobacillales</taxon>
        <taxon>Enterococcaceae</taxon>
        <taxon>Vagococcus</taxon>
    </lineage>
</organism>
<dbReference type="SMART" id="SM00640">
    <property type="entry name" value="Glyco_32"/>
    <property type="match status" value="1"/>
</dbReference>
<comment type="pathway">
    <text evidence="1 9">Glycan biosynthesis; sucrose metabolism.</text>
</comment>
<evidence type="ECO:0000256" key="8">
    <source>
        <dbReference type="RuleBase" id="RU362110"/>
    </source>
</evidence>
<gene>
    <name evidence="12" type="ORF">G7082_03010</name>
</gene>
<dbReference type="InterPro" id="IPR018053">
    <property type="entry name" value="Glyco_hydro_32_AS"/>
</dbReference>
<comment type="subcellular location">
    <subcellularLocation>
        <location evidence="9">Cytoplasm</location>
    </subcellularLocation>
</comment>
<comment type="function">
    <text evidence="9">Enables the bacterium to metabolize sucrose as a sole carbon source.</text>
</comment>
<evidence type="ECO:0000256" key="3">
    <source>
        <dbReference type="ARBA" id="ARBA00012758"/>
    </source>
</evidence>
<dbReference type="Pfam" id="PF08244">
    <property type="entry name" value="Glyco_hydro_32C"/>
    <property type="match status" value="1"/>
</dbReference>
<dbReference type="PANTHER" id="PTHR43101">
    <property type="entry name" value="BETA-FRUCTOSIDASE"/>
    <property type="match status" value="1"/>
</dbReference>
<protein>
    <recommendedName>
        <fullName evidence="4 8">Sucrose-6-phosphate hydrolase</fullName>
        <ecNumber evidence="3 8">3.2.1.26</ecNumber>
    </recommendedName>
    <alternativeName>
        <fullName evidence="7 9">Invertase</fullName>
    </alternativeName>
</protein>
<evidence type="ECO:0000256" key="4">
    <source>
        <dbReference type="ARBA" id="ARBA00019623"/>
    </source>
</evidence>
<dbReference type="InterPro" id="IPR023296">
    <property type="entry name" value="Glyco_hydro_beta-prop_sf"/>
</dbReference>
<evidence type="ECO:0000256" key="9">
    <source>
        <dbReference type="RuleBase" id="RU365015"/>
    </source>
</evidence>
<dbReference type="EC" id="3.2.1.26" evidence="3 8"/>